<reference evidence="1 2" key="1">
    <citation type="journal article" date="2022" name="bioRxiv">
        <title>The genome of the oomycete Peronosclerospora sorghi, a cosmopolitan pathogen of maize and sorghum, is inflated with dispersed pseudogenes.</title>
        <authorList>
            <person name="Fletcher K."/>
            <person name="Martin F."/>
            <person name="Isakeit T."/>
            <person name="Cavanaugh K."/>
            <person name="Magill C."/>
            <person name="Michelmore R."/>
        </authorList>
    </citation>
    <scope>NUCLEOTIDE SEQUENCE [LARGE SCALE GENOMIC DNA]</scope>
    <source>
        <strain evidence="1">P6</strain>
    </source>
</reference>
<protein>
    <submittedName>
        <fullName evidence="1">Uncharacterized protein</fullName>
    </submittedName>
</protein>
<evidence type="ECO:0000313" key="1">
    <source>
        <dbReference type="EMBL" id="KAI9909659.1"/>
    </source>
</evidence>
<proteinExistence type="predicted"/>
<dbReference type="EMBL" id="CM047586">
    <property type="protein sequence ID" value="KAI9909659.1"/>
    <property type="molecule type" value="Genomic_DNA"/>
</dbReference>
<accession>A0ACC0VT52</accession>
<gene>
    <name evidence="1" type="ORF">PsorP6_015325</name>
</gene>
<name>A0ACC0VT52_9STRA</name>
<evidence type="ECO:0000313" key="2">
    <source>
        <dbReference type="Proteomes" id="UP001163321"/>
    </source>
</evidence>
<keyword evidence="2" id="KW-1185">Reference proteome</keyword>
<comment type="caution">
    <text evidence="1">The sequence shown here is derived from an EMBL/GenBank/DDBJ whole genome shotgun (WGS) entry which is preliminary data.</text>
</comment>
<dbReference type="Proteomes" id="UP001163321">
    <property type="component" value="Chromosome 7"/>
</dbReference>
<organism evidence="1 2">
    <name type="scientific">Peronosclerospora sorghi</name>
    <dbReference type="NCBI Taxonomy" id="230839"/>
    <lineage>
        <taxon>Eukaryota</taxon>
        <taxon>Sar</taxon>
        <taxon>Stramenopiles</taxon>
        <taxon>Oomycota</taxon>
        <taxon>Peronosporomycetes</taxon>
        <taxon>Peronosporales</taxon>
        <taxon>Peronosporaceae</taxon>
        <taxon>Peronosclerospora</taxon>
    </lineage>
</organism>
<sequence length="69" mass="7724">MKSIPILVAHSEALPFEALQPITAPYLPNRGKLRCCRQLNKGLQLMKMLHMACHLTASQHGRVRNSCSL</sequence>